<keyword evidence="1" id="KW-0732">Signal</keyword>
<dbReference type="Proteomes" id="UP000811899">
    <property type="component" value="Unassembled WGS sequence"/>
</dbReference>
<accession>A0AAW4L6F9</accession>
<evidence type="ECO:0000313" key="3">
    <source>
        <dbReference type="Proteomes" id="UP000811899"/>
    </source>
</evidence>
<comment type="caution">
    <text evidence="2">The sequence shown here is derived from an EMBL/GenBank/DDBJ whole genome shotgun (WGS) entry which is preliminary data.</text>
</comment>
<feature type="chain" id="PRO_5043363592" evidence="1">
    <location>
        <begin position="25"/>
        <end position="138"/>
    </location>
</feature>
<protein>
    <submittedName>
        <fullName evidence="2">Uncharacterized protein</fullName>
    </submittedName>
</protein>
<dbReference type="RefSeq" id="WP_214172525.1">
    <property type="nucleotide sequence ID" value="NZ_JAHCVJ010000006.1"/>
</dbReference>
<evidence type="ECO:0000313" key="2">
    <source>
        <dbReference type="EMBL" id="MBT0665762.1"/>
    </source>
</evidence>
<organism evidence="2 3">
    <name type="scientific">Geoanaerobacter pelophilus</name>
    <dbReference type="NCBI Taxonomy" id="60036"/>
    <lineage>
        <taxon>Bacteria</taxon>
        <taxon>Pseudomonadati</taxon>
        <taxon>Thermodesulfobacteriota</taxon>
        <taxon>Desulfuromonadia</taxon>
        <taxon>Geobacterales</taxon>
        <taxon>Geobacteraceae</taxon>
        <taxon>Geoanaerobacter</taxon>
    </lineage>
</organism>
<gene>
    <name evidence="2" type="ORF">KI809_15740</name>
</gene>
<proteinExistence type="predicted"/>
<reference evidence="2 3" key="1">
    <citation type="submission" date="2021-05" db="EMBL/GenBank/DDBJ databases">
        <title>The draft genome of Geobacter pelophilus DSM 12255.</title>
        <authorList>
            <person name="Xu Z."/>
            <person name="Masuda Y."/>
            <person name="Itoh H."/>
            <person name="Senoo K."/>
        </authorList>
    </citation>
    <scope>NUCLEOTIDE SEQUENCE [LARGE SCALE GENOMIC DNA]</scope>
    <source>
        <strain evidence="2 3">DSM 12255</strain>
    </source>
</reference>
<feature type="signal peptide" evidence="1">
    <location>
        <begin position="1"/>
        <end position="24"/>
    </location>
</feature>
<keyword evidence="3" id="KW-1185">Reference proteome</keyword>
<name>A0AAW4L6F9_9BACT</name>
<sequence>MLPTKTSIIAVTFLLIGIATSAMAAGKLQYDKSGSKTPIQNLQGISPDPTKSRCDRVAAKTKGVLKSYSSAGYRGFAYSVTDDAGAALPVKRRPGNKAAGLIKSADTITVNDDNNPVVFDAISSNTPGKNYNICIERQ</sequence>
<evidence type="ECO:0000256" key="1">
    <source>
        <dbReference type="SAM" id="SignalP"/>
    </source>
</evidence>
<dbReference type="AlphaFoldDB" id="A0AAW4L6F9"/>
<dbReference type="EMBL" id="JAHCVJ010000006">
    <property type="protein sequence ID" value="MBT0665762.1"/>
    <property type="molecule type" value="Genomic_DNA"/>
</dbReference>